<organism evidence="7">
    <name type="scientific">Noctiluca scintillans</name>
    <name type="common">Sea sparkle</name>
    <name type="synonym">Red tide dinoflagellate</name>
    <dbReference type="NCBI Taxonomy" id="2966"/>
    <lineage>
        <taxon>Eukaryota</taxon>
        <taxon>Sar</taxon>
        <taxon>Alveolata</taxon>
        <taxon>Dinophyceae</taxon>
        <taxon>Noctilucales</taxon>
        <taxon>Noctilucaceae</taxon>
        <taxon>Noctiluca</taxon>
    </lineage>
</organism>
<dbReference type="InterPro" id="IPR016024">
    <property type="entry name" value="ARM-type_fold"/>
</dbReference>
<feature type="domain" description="Calponin-homology (CH)" evidence="6">
    <location>
        <begin position="5"/>
        <end position="109"/>
    </location>
</feature>
<name>A0A7S1AU92_NOCSC</name>
<dbReference type="GO" id="GO:0005634">
    <property type="term" value="C:nucleus"/>
    <property type="evidence" value="ECO:0007669"/>
    <property type="project" value="UniProtKB-SubCell"/>
</dbReference>
<evidence type="ECO:0000256" key="4">
    <source>
        <dbReference type="ARBA" id="ARBA00071322"/>
    </source>
</evidence>
<dbReference type="InterPro" id="IPR036872">
    <property type="entry name" value="CH_dom_sf"/>
</dbReference>
<dbReference type="SUPFAM" id="SSF47576">
    <property type="entry name" value="Calponin-homology domain, CH-domain"/>
    <property type="match status" value="1"/>
</dbReference>
<dbReference type="FunFam" id="1.10.418.10:FF:000061">
    <property type="entry name" value="Spermatogenesis associated 4"/>
    <property type="match status" value="1"/>
</dbReference>
<dbReference type="GO" id="GO:0008017">
    <property type="term" value="F:microtubule binding"/>
    <property type="evidence" value="ECO:0007669"/>
    <property type="project" value="TreeGrafter"/>
</dbReference>
<feature type="region of interest" description="Disordered" evidence="5">
    <location>
        <begin position="222"/>
        <end position="251"/>
    </location>
</feature>
<dbReference type="SUPFAM" id="SSF48371">
    <property type="entry name" value="ARM repeat"/>
    <property type="match status" value="1"/>
</dbReference>
<feature type="compositionally biased region" description="Polar residues" evidence="5">
    <location>
        <begin position="234"/>
        <end position="246"/>
    </location>
</feature>
<dbReference type="PROSITE" id="PS50021">
    <property type="entry name" value="CH"/>
    <property type="match status" value="1"/>
</dbReference>
<feature type="region of interest" description="Disordered" evidence="5">
    <location>
        <begin position="154"/>
        <end position="183"/>
    </location>
</feature>
<feature type="compositionally biased region" description="Basic and acidic residues" evidence="5">
    <location>
        <begin position="156"/>
        <end position="168"/>
    </location>
</feature>
<dbReference type="InterPro" id="IPR052111">
    <property type="entry name" value="Spermatogenesis_Ciliary_MAP"/>
</dbReference>
<dbReference type="GO" id="GO:0051493">
    <property type="term" value="P:regulation of cytoskeleton organization"/>
    <property type="evidence" value="ECO:0007669"/>
    <property type="project" value="TreeGrafter"/>
</dbReference>
<dbReference type="Gene3D" id="1.10.418.10">
    <property type="entry name" value="Calponin-like domain"/>
    <property type="match status" value="1"/>
</dbReference>
<dbReference type="PANTHER" id="PTHR12509:SF8">
    <property type="entry name" value="SPERMATOGENESIS-ASSOCIATED PROTEIN 4"/>
    <property type="match status" value="1"/>
</dbReference>
<protein>
    <recommendedName>
        <fullName evidence="4">Spermatogenesis-associated protein 4</fullName>
    </recommendedName>
</protein>
<comment type="subcellular location">
    <subcellularLocation>
        <location evidence="1">Nucleus</location>
    </subcellularLocation>
</comment>
<evidence type="ECO:0000256" key="2">
    <source>
        <dbReference type="ARBA" id="ARBA00023242"/>
    </source>
</evidence>
<dbReference type="PANTHER" id="PTHR12509">
    <property type="entry name" value="SPERMATOGENESIS-ASSOCIATED 4-RELATED"/>
    <property type="match status" value="1"/>
</dbReference>
<dbReference type="AlphaFoldDB" id="A0A7S1AU92"/>
<dbReference type="GO" id="GO:0005930">
    <property type="term" value="C:axoneme"/>
    <property type="evidence" value="ECO:0007669"/>
    <property type="project" value="TreeGrafter"/>
</dbReference>
<keyword evidence="2" id="KW-0539">Nucleus</keyword>
<comment type="function">
    <text evidence="3">May play a role in apoptosis regulation.</text>
</comment>
<dbReference type="InterPro" id="IPR001715">
    <property type="entry name" value="CH_dom"/>
</dbReference>
<dbReference type="InterPro" id="IPR010441">
    <property type="entry name" value="CH_2"/>
</dbReference>
<proteinExistence type="predicted"/>
<dbReference type="Pfam" id="PF06294">
    <property type="entry name" value="CH_2"/>
    <property type="match status" value="1"/>
</dbReference>
<evidence type="ECO:0000256" key="1">
    <source>
        <dbReference type="ARBA" id="ARBA00004123"/>
    </source>
</evidence>
<accession>A0A7S1AU92</accession>
<evidence type="ECO:0000256" key="5">
    <source>
        <dbReference type="SAM" id="MobiDB-lite"/>
    </source>
</evidence>
<reference evidence="7" key="1">
    <citation type="submission" date="2021-01" db="EMBL/GenBank/DDBJ databases">
        <authorList>
            <person name="Corre E."/>
            <person name="Pelletier E."/>
            <person name="Niang G."/>
            <person name="Scheremetjew M."/>
            <person name="Finn R."/>
            <person name="Kale V."/>
            <person name="Holt S."/>
            <person name="Cochrane G."/>
            <person name="Meng A."/>
            <person name="Brown T."/>
            <person name="Cohen L."/>
        </authorList>
    </citation>
    <scope>NUCLEOTIDE SEQUENCE</scope>
</reference>
<sequence length="803" mass="89362">MDTSDTLPREVLKWIQSLDLSYSVRNVKRDFANGFLVAEIFSRHFPTEISMHAFENGTKKACRNDNWEQLFKFFKRKKLPVSSVDFEPVIEVVPGAAAALLLKCYTLLTQRVVPVYTTPQLPAEASVSSGPSSLMAIKSLQEMTILESQASINHLPDIDEHSRADGSRSDGYQMLQSTRSNRHVGRTVPKCVAERAEAVNLELADAKARTLTKNVAQLRAQQQFVQSRHRDSRATTSMSGRKSSAGTDMMGPSTPCLGYSGVVKPAIELMRPVVLAVLQDETRVMKSLDPRKDIVISFMEQCGALVPEDLMVRVFNGLTDQANVLVDSMSRSPTEFWRVWTLFCPPLCEFPATSAVFESVLDLFKKLGALLQETDALLTQQLLVDVCLPSLGPILVESVGKHELLCDLVYTFSQQTALSHMCVLRALKEACGQVPVYTSCLAHLVHFEVQLGIFDENLKENYMYYALIAVQCHQPRVRVAGLSILGAISALSADYSQHVLSALSSFEGLVGDEWWEVQAQLLLLLSSLLVHAASKSGQEDPSEARVENSVETLLCLVTTLLVPSASKNVLQIGLCALAPALRQFPTLIPPYVVVLLNQPPALRQRVLSVPQSTFEKSSLAPRRLAYVLGSASSLYEECVISDVWPGSEVAKTLAVEVESAQLAHYEPEHFEVLLACLPDLGVDMGEDWLNIFERVKRYVFVALIDPVLHNSAVEVVKRFWLCRPQETAIRSIESSRTTLLQTLRVLYSDMGNTRVNESDVISFIREMRDYGGAIRENLQFTVDQFREAHNAEFQRSSLDTLFE</sequence>
<evidence type="ECO:0000256" key="3">
    <source>
        <dbReference type="ARBA" id="ARBA00058372"/>
    </source>
</evidence>
<dbReference type="EMBL" id="HBFQ01055959">
    <property type="protein sequence ID" value="CAD8865361.1"/>
    <property type="molecule type" value="Transcribed_RNA"/>
</dbReference>
<evidence type="ECO:0000259" key="6">
    <source>
        <dbReference type="PROSITE" id="PS50021"/>
    </source>
</evidence>
<evidence type="ECO:0000313" key="7">
    <source>
        <dbReference type="EMBL" id="CAD8865361.1"/>
    </source>
</evidence>
<gene>
    <name evidence="7" type="ORF">NSCI0253_LOCUS39716</name>
</gene>